<dbReference type="AlphaFoldDB" id="A0A6J5Y0Z7"/>
<evidence type="ECO:0000313" key="3">
    <source>
        <dbReference type="Proteomes" id="UP000507222"/>
    </source>
</evidence>
<reference evidence="2 3" key="2">
    <citation type="submission" date="2020-05" db="EMBL/GenBank/DDBJ databases">
        <authorList>
            <person name="Campoy J."/>
            <person name="Schneeberger K."/>
            <person name="Spophaly S."/>
        </authorList>
    </citation>
    <scope>NUCLEOTIDE SEQUENCE [LARGE SCALE GENOMIC DNA]</scope>
    <source>
        <strain evidence="2">PruArmRojPasFocal</strain>
    </source>
</reference>
<accession>A0A6J5Y0Z7</accession>
<organism evidence="2 4">
    <name type="scientific">Prunus armeniaca</name>
    <name type="common">Apricot</name>
    <name type="synonym">Armeniaca vulgaris</name>
    <dbReference type="NCBI Taxonomy" id="36596"/>
    <lineage>
        <taxon>Eukaryota</taxon>
        <taxon>Viridiplantae</taxon>
        <taxon>Streptophyta</taxon>
        <taxon>Embryophyta</taxon>
        <taxon>Tracheophyta</taxon>
        <taxon>Spermatophyta</taxon>
        <taxon>Magnoliopsida</taxon>
        <taxon>eudicotyledons</taxon>
        <taxon>Gunneridae</taxon>
        <taxon>Pentapetalae</taxon>
        <taxon>rosids</taxon>
        <taxon>fabids</taxon>
        <taxon>Rosales</taxon>
        <taxon>Rosaceae</taxon>
        <taxon>Amygdaloideae</taxon>
        <taxon>Amygdaleae</taxon>
        <taxon>Prunus</taxon>
    </lineage>
</organism>
<evidence type="ECO:0000313" key="1">
    <source>
        <dbReference type="EMBL" id="CAB4286779.1"/>
    </source>
</evidence>
<protein>
    <submittedName>
        <fullName evidence="2">Uncharacterized protein</fullName>
    </submittedName>
</protein>
<dbReference type="EMBL" id="CAEKKB010000007">
    <property type="protein sequence ID" value="CAB4317148.1"/>
    <property type="molecule type" value="Genomic_DNA"/>
</dbReference>
<dbReference type="Proteomes" id="UP000507222">
    <property type="component" value="Unassembled WGS sequence"/>
</dbReference>
<dbReference type="EMBL" id="CAEKDK010000007">
    <property type="protein sequence ID" value="CAB4286779.1"/>
    <property type="molecule type" value="Genomic_DNA"/>
</dbReference>
<keyword evidence="4" id="KW-1185">Reference proteome</keyword>
<reference evidence="4" key="1">
    <citation type="journal article" date="2020" name="Genome Biol.">
        <title>Gamete binning: chromosome-level and haplotype-resolved genome assembly enabled by high-throughput single-cell sequencing of gamete genomes.</title>
        <authorList>
            <person name="Campoy J.A."/>
            <person name="Sun H."/>
            <person name="Goel M."/>
            <person name="Jiao W.-B."/>
            <person name="Folz-Donahue K."/>
            <person name="Wang N."/>
            <person name="Rubio M."/>
            <person name="Liu C."/>
            <person name="Kukat C."/>
            <person name="Ruiz D."/>
            <person name="Huettel B."/>
            <person name="Schneeberger K."/>
        </authorList>
    </citation>
    <scope>NUCLEOTIDE SEQUENCE [LARGE SCALE GENOMIC DNA]</scope>
    <source>
        <strain evidence="4">cv. Rojo Pasion</strain>
    </source>
</reference>
<dbReference type="Proteomes" id="UP000507245">
    <property type="component" value="Unassembled WGS sequence"/>
</dbReference>
<evidence type="ECO:0000313" key="4">
    <source>
        <dbReference type="Proteomes" id="UP000507245"/>
    </source>
</evidence>
<gene>
    <name evidence="1" type="ORF">CURHAP_LOCUS44491</name>
    <name evidence="2" type="ORF">ORAREDHAP_LOCUS43840</name>
</gene>
<proteinExistence type="predicted"/>
<sequence length="59" mass="6311">MELVSSSSDIGIIFYGDYHIAKLASFFRLNFDGACGDKVTKRGMVAVIRNEAGGLIAGQ</sequence>
<evidence type="ECO:0000313" key="2">
    <source>
        <dbReference type="EMBL" id="CAB4317148.1"/>
    </source>
</evidence>
<name>A0A6J5Y0Z7_PRUAR</name>